<comment type="caution">
    <text evidence="2">The sequence shown here is derived from an EMBL/GenBank/DDBJ whole genome shotgun (WGS) entry which is preliminary data.</text>
</comment>
<gene>
    <name evidence="2" type="ORF">IV203_035562</name>
</gene>
<dbReference type="Proteomes" id="UP000693970">
    <property type="component" value="Unassembled WGS sequence"/>
</dbReference>
<dbReference type="AlphaFoldDB" id="A0A9K3PUX2"/>
<organism evidence="2 3">
    <name type="scientific">Nitzschia inconspicua</name>
    <dbReference type="NCBI Taxonomy" id="303405"/>
    <lineage>
        <taxon>Eukaryota</taxon>
        <taxon>Sar</taxon>
        <taxon>Stramenopiles</taxon>
        <taxon>Ochrophyta</taxon>
        <taxon>Bacillariophyta</taxon>
        <taxon>Bacillariophyceae</taxon>
        <taxon>Bacillariophycidae</taxon>
        <taxon>Bacillariales</taxon>
        <taxon>Bacillariaceae</taxon>
        <taxon>Nitzschia</taxon>
    </lineage>
</organism>
<evidence type="ECO:0000313" key="2">
    <source>
        <dbReference type="EMBL" id="KAG7360463.1"/>
    </source>
</evidence>
<feature type="compositionally biased region" description="Polar residues" evidence="1">
    <location>
        <begin position="28"/>
        <end position="44"/>
    </location>
</feature>
<dbReference type="EMBL" id="JAGRRH010000013">
    <property type="protein sequence ID" value="KAG7360463.1"/>
    <property type="molecule type" value="Genomic_DNA"/>
</dbReference>
<sequence>MRGKQSISATEQLISFNTTIEVMRVRSSDSTQPVHTTSKSSTTAEAPELPMTPPRTSSKNGSTLSPTTPRLSSESELSPWRCKETSSIFRAAPFLPRTTADMPNDFWTIQRTMAFDEEDAEC</sequence>
<feature type="compositionally biased region" description="Low complexity" evidence="1">
    <location>
        <begin position="62"/>
        <end position="76"/>
    </location>
</feature>
<reference evidence="2" key="1">
    <citation type="journal article" date="2021" name="Sci. Rep.">
        <title>Diploid genomic architecture of Nitzschia inconspicua, an elite biomass production diatom.</title>
        <authorList>
            <person name="Oliver A."/>
            <person name="Podell S."/>
            <person name="Pinowska A."/>
            <person name="Traller J.C."/>
            <person name="Smith S.R."/>
            <person name="McClure R."/>
            <person name="Beliaev A."/>
            <person name="Bohutskyi P."/>
            <person name="Hill E.A."/>
            <person name="Rabines A."/>
            <person name="Zheng H."/>
            <person name="Allen L.Z."/>
            <person name="Kuo A."/>
            <person name="Grigoriev I.V."/>
            <person name="Allen A.E."/>
            <person name="Hazlebeck D."/>
            <person name="Allen E.E."/>
        </authorList>
    </citation>
    <scope>NUCLEOTIDE SEQUENCE</scope>
    <source>
        <strain evidence="2">Hildebrandi</strain>
    </source>
</reference>
<evidence type="ECO:0000256" key="1">
    <source>
        <dbReference type="SAM" id="MobiDB-lite"/>
    </source>
</evidence>
<feature type="region of interest" description="Disordered" evidence="1">
    <location>
        <begin position="24"/>
        <end position="79"/>
    </location>
</feature>
<protein>
    <submittedName>
        <fullName evidence="2">Uncharacterized protein</fullName>
    </submittedName>
</protein>
<accession>A0A9K3PUX2</accession>
<proteinExistence type="predicted"/>
<keyword evidence="3" id="KW-1185">Reference proteome</keyword>
<evidence type="ECO:0000313" key="3">
    <source>
        <dbReference type="Proteomes" id="UP000693970"/>
    </source>
</evidence>
<name>A0A9K3PUX2_9STRA</name>
<reference evidence="2" key="2">
    <citation type="submission" date="2021-04" db="EMBL/GenBank/DDBJ databases">
        <authorList>
            <person name="Podell S."/>
        </authorList>
    </citation>
    <scope>NUCLEOTIDE SEQUENCE</scope>
    <source>
        <strain evidence="2">Hildebrandi</strain>
    </source>
</reference>